<proteinExistence type="predicted"/>
<protein>
    <submittedName>
        <fullName evidence="1">DUF3224 domain-containing protein</fullName>
    </submittedName>
</protein>
<gene>
    <name evidence="1" type="ORF">LG632_20830</name>
</gene>
<dbReference type="RefSeq" id="WP_226728904.1">
    <property type="nucleotide sequence ID" value="NZ_JAJAUY010000091.1"/>
</dbReference>
<dbReference type="InterPro" id="IPR023159">
    <property type="entry name" value="SO1590-like_sf"/>
</dbReference>
<accession>A0ABS8BB01</accession>
<evidence type="ECO:0000313" key="1">
    <source>
        <dbReference type="EMBL" id="MCB5181813.1"/>
    </source>
</evidence>
<dbReference type="InterPro" id="IPR021607">
    <property type="entry name" value="DUF3224"/>
</dbReference>
<sequence>MPVQTSGHFTYDDWQEQSLTAQDASPRLSRASVANTFTGGIEAAGTACAYTNVYLTPETGSFTGLEVFTGTLDGRRGSFVAEERGVFGADGTVHCTFEVVAGSGTGELAGLRGTGSFTHRQGGTTVPYTFTYELD</sequence>
<dbReference type="Pfam" id="PF11528">
    <property type="entry name" value="DUF3224"/>
    <property type="match status" value="1"/>
</dbReference>
<keyword evidence="2" id="KW-1185">Reference proteome</keyword>
<reference evidence="1 2" key="1">
    <citation type="submission" date="2021-10" db="EMBL/GenBank/DDBJ databases">
        <title>Streptomyces sp. strain SMC 277, a novel streptomycete isolated from soil.</title>
        <authorList>
            <person name="Chanama M."/>
        </authorList>
    </citation>
    <scope>NUCLEOTIDE SEQUENCE [LARGE SCALE GENOMIC DNA]</scope>
    <source>
        <strain evidence="1 2">SMC 277</strain>
    </source>
</reference>
<evidence type="ECO:0000313" key="2">
    <source>
        <dbReference type="Proteomes" id="UP001199054"/>
    </source>
</evidence>
<name>A0ABS8BB01_9ACTN</name>
<dbReference type="Proteomes" id="UP001199054">
    <property type="component" value="Unassembled WGS sequence"/>
</dbReference>
<organism evidence="1 2">
    <name type="scientific">Streptomyces antimicrobicus</name>
    <dbReference type="NCBI Taxonomy" id="2883108"/>
    <lineage>
        <taxon>Bacteria</taxon>
        <taxon>Bacillati</taxon>
        <taxon>Actinomycetota</taxon>
        <taxon>Actinomycetes</taxon>
        <taxon>Kitasatosporales</taxon>
        <taxon>Streptomycetaceae</taxon>
        <taxon>Streptomyces</taxon>
    </lineage>
</organism>
<dbReference type="Gene3D" id="2.40.350.10">
    <property type="entry name" value="SO1590-like"/>
    <property type="match status" value="1"/>
</dbReference>
<dbReference type="SUPFAM" id="SSF159238">
    <property type="entry name" value="SO1590-like"/>
    <property type="match status" value="1"/>
</dbReference>
<comment type="caution">
    <text evidence="1">The sequence shown here is derived from an EMBL/GenBank/DDBJ whole genome shotgun (WGS) entry which is preliminary data.</text>
</comment>
<dbReference type="EMBL" id="JAJAUY010000091">
    <property type="protein sequence ID" value="MCB5181813.1"/>
    <property type="molecule type" value="Genomic_DNA"/>
</dbReference>